<evidence type="ECO:0000259" key="1">
    <source>
        <dbReference type="PROSITE" id="PS51819"/>
    </source>
</evidence>
<dbReference type="InterPro" id="IPR037523">
    <property type="entry name" value="VOC_core"/>
</dbReference>
<dbReference type="SUPFAM" id="SSF54593">
    <property type="entry name" value="Glyoxalase/Bleomycin resistance protein/Dihydroxybiphenyl dioxygenase"/>
    <property type="match status" value="1"/>
</dbReference>
<protein>
    <submittedName>
        <fullName evidence="2">Catechol 2,3-dioxygenase</fullName>
    </submittedName>
</protein>
<organism evidence="2 3">
    <name type="scientific">Pseudonocardia thermophila</name>
    <dbReference type="NCBI Taxonomy" id="1848"/>
    <lineage>
        <taxon>Bacteria</taxon>
        <taxon>Bacillati</taxon>
        <taxon>Actinomycetota</taxon>
        <taxon>Actinomycetes</taxon>
        <taxon>Pseudonocardiales</taxon>
        <taxon>Pseudonocardiaceae</taxon>
        <taxon>Pseudonocardia</taxon>
    </lineage>
</organism>
<keyword evidence="2" id="KW-0560">Oxidoreductase</keyword>
<dbReference type="STRING" id="1848.SAMN05443637_11742"/>
<dbReference type="Pfam" id="PF00903">
    <property type="entry name" value="Glyoxalase"/>
    <property type="match status" value="1"/>
</dbReference>
<dbReference type="GO" id="GO:0051213">
    <property type="term" value="F:dioxygenase activity"/>
    <property type="evidence" value="ECO:0007669"/>
    <property type="project" value="UniProtKB-KW"/>
</dbReference>
<dbReference type="AlphaFoldDB" id="A0A1M6XJS3"/>
<dbReference type="Gene3D" id="3.10.180.10">
    <property type="entry name" value="2,3-Dihydroxybiphenyl 1,2-Dioxygenase, domain 1"/>
    <property type="match status" value="1"/>
</dbReference>
<dbReference type="PANTHER" id="PTHR21366:SF31">
    <property type="entry name" value="METALLOTHIOL TRANSFERASE FOSB"/>
    <property type="match status" value="1"/>
</dbReference>
<keyword evidence="2" id="KW-0223">Dioxygenase</keyword>
<dbReference type="InterPro" id="IPR029068">
    <property type="entry name" value="Glyas_Bleomycin-R_OHBP_Dase"/>
</dbReference>
<proteinExistence type="predicted"/>
<dbReference type="Proteomes" id="UP000184363">
    <property type="component" value="Unassembled WGS sequence"/>
</dbReference>
<dbReference type="OrthoDB" id="5242400at2"/>
<gene>
    <name evidence="2" type="ORF">SAMN05443637_11742</name>
</gene>
<dbReference type="PROSITE" id="PS51819">
    <property type="entry name" value="VOC"/>
    <property type="match status" value="1"/>
</dbReference>
<dbReference type="InterPro" id="IPR004360">
    <property type="entry name" value="Glyas_Fos-R_dOase_dom"/>
</dbReference>
<reference evidence="2 3" key="1">
    <citation type="submission" date="2016-11" db="EMBL/GenBank/DDBJ databases">
        <authorList>
            <person name="Jaros S."/>
            <person name="Januszkiewicz K."/>
            <person name="Wedrychowicz H."/>
        </authorList>
    </citation>
    <scope>NUCLEOTIDE SEQUENCE [LARGE SCALE GENOMIC DNA]</scope>
    <source>
        <strain evidence="2 3">DSM 43832</strain>
    </source>
</reference>
<evidence type="ECO:0000313" key="2">
    <source>
        <dbReference type="EMBL" id="SHL06217.1"/>
    </source>
</evidence>
<dbReference type="CDD" id="cd06587">
    <property type="entry name" value="VOC"/>
    <property type="match status" value="1"/>
</dbReference>
<feature type="domain" description="VOC" evidence="1">
    <location>
        <begin position="6"/>
        <end position="139"/>
    </location>
</feature>
<name>A0A1M6XJS3_PSETH</name>
<keyword evidence="3" id="KW-1185">Reference proteome</keyword>
<dbReference type="RefSeq" id="WP_073458865.1">
    <property type="nucleotide sequence ID" value="NZ_CALGVN010000050.1"/>
</dbReference>
<dbReference type="EMBL" id="FRAP01000017">
    <property type="protein sequence ID" value="SHL06217.1"/>
    <property type="molecule type" value="Genomic_DNA"/>
</dbReference>
<dbReference type="InterPro" id="IPR050383">
    <property type="entry name" value="GlyoxalaseI/FosfomycinResist"/>
</dbReference>
<evidence type="ECO:0000313" key="3">
    <source>
        <dbReference type="Proteomes" id="UP000184363"/>
    </source>
</evidence>
<accession>A0A1M6XJS3</accession>
<dbReference type="PANTHER" id="PTHR21366">
    <property type="entry name" value="GLYOXALASE FAMILY PROTEIN"/>
    <property type="match status" value="1"/>
</dbReference>
<sequence>MRIPQSFNHVAMPTNNTAETYRFYTEVLGFRLLSAVREDVVPSTGDRTPFLHTFFGLEDGSCMAFFEVEGQSYAGRDDGVPSWIRHFAMNVDSEEELLAWKERLESHGVEVRGVVDHEGIWQSLYFFDPNGLRLEFTWQRRPLTEDDHRRGEELVQQWIAEHSDVSA</sequence>